<proteinExistence type="predicted"/>
<accession>A0ABR6X6D6</accession>
<keyword evidence="1" id="KW-1133">Transmembrane helix</keyword>
<name>A0ABR6X6D6_9BURK</name>
<keyword evidence="3" id="KW-1185">Reference proteome</keyword>
<protein>
    <recommendedName>
        <fullName evidence="4">YqjK-like protein</fullName>
    </recommendedName>
</protein>
<dbReference type="RefSeq" id="WP_186923212.1">
    <property type="nucleotide sequence ID" value="NZ_JACOFW010000013.1"/>
</dbReference>
<comment type="caution">
    <text evidence="2">The sequence shown here is derived from an EMBL/GenBank/DDBJ whole genome shotgun (WGS) entry which is preliminary data.</text>
</comment>
<feature type="transmembrane region" description="Helical" evidence="1">
    <location>
        <begin position="84"/>
        <end position="101"/>
    </location>
</feature>
<evidence type="ECO:0000313" key="2">
    <source>
        <dbReference type="EMBL" id="MBC3808135.1"/>
    </source>
</evidence>
<evidence type="ECO:0008006" key="4">
    <source>
        <dbReference type="Google" id="ProtNLM"/>
    </source>
</evidence>
<dbReference type="Proteomes" id="UP000648257">
    <property type="component" value="Unassembled WGS sequence"/>
</dbReference>
<keyword evidence="1" id="KW-0812">Transmembrane</keyword>
<evidence type="ECO:0000256" key="1">
    <source>
        <dbReference type="SAM" id="Phobius"/>
    </source>
</evidence>
<gene>
    <name evidence="2" type="ORF">H8K52_12345</name>
</gene>
<dbReference type="EMBL" id="JACOFW010000013">
    <property type="protein sequence ID" value="MBC3808135.1"/>
    <property type="molecule type" value="Genomic_DNA"/>
</dbReference>
<organism evidence="2 3">
    <name type="scientific">Undibacterium seohonense</name>
    <dbReference type="NCBI Taxonomy" id="1344950"/>
    <lineage>
        <taxon>Bacteria</taxon>
        <taxon>Pseudomonadati</taxon>
        <taxon>Pseudomonadota</taxon>
        <taxon>Betaproteobacteria</taxon>
        <taxon>Burkholderiales</taxon>
        <taxon>Oxalobacteraceae</taxon>
        <taxon>Undibacterium</taxon>
    </lineage>
</organism>
<sequence>MLSERQQQRQARRLILMARCQQQRQDLIWQSSQLQHELRFVELGLRTAQVLRASPVIVAAIAGALMIIKPRRVMWMLKTGLSSWRLWLKFAPMLMPLIPLLRRWRLGSRESQ</sequence>
<keyword evidence="1" id="KW-0472">Membrane</keyword>
<dbReference type="Pfam" id="PF13997">
    <property type="entry name" value="YqjK"/>
    <property type="match status" value="1"/>
</dbReference>
<reference evidence="2 3" key="1">
    <citation type="submission" date="2020-08" db="EMBL/GenBank/DDBJ databases">
        <title>Novel species isolated from subtropical streams in China.</title>
        <authorList>
            <person name="Lu H."/>
        </authorList>
    </citation>
    <scope>NUCLEOTIDE SEQUENCE [LARGE SCALE GENOMIC DNA]</scope>
    <source>
        <strain evidence="2 3">KACC 16656</strain>
    </source>
</reference>
<dbReference type="InterPro" id="IPR025612">
    <property type="entry name" value="YqjK"/>
</dbReference>
<feature type="transmembrane region" description="Helical" evidence="1">
    <location>
        <begin position="50"/>
        <end position="68"/>
    </location>
</feature>
<evidence type="ECO:0000313" key="3">
    <source>
        <dbReference type="Proteomes" id="UP000648257"/>
    </source>
</evidence>